<proteinExistence type="predicted"/>
<accession>A0A9D4ZG81</accession>
<dbReference type="OrthoDB" id="10267727at2759"/>
<organism evidence="3 4">
    <name type="scientific">Adiantum capillus-veneris</name>
    <name type="common">Maidenhair fern</name>
    <dbReference type="NCBI Taxonomy" id="13818"/>
    <lineage>
        <taxon>Eukaryota</taxon>
        <taxon>Viridiplantae</taxon>
        <taxon>Streptophyta</taxon>
        <taxon>Embryophyta</taxon>
        <taxon>Tracheophyta</taxon>
        <taxon>Polypodiopsida</taxon>
        <taxon>Polypodiidae</taxon>
        <taxon>Polypodiales</taxon>
        <taxon>Pteridineae</taxon>
        <taxon>Pteridaceae</taxon>
        <taxon>Vittarioideae</taxon>
        <taxon>Adiantum</taxon>
    </lineage>
</organism>
<evidence type="ECO:0000256" key="2">
    <source>
        <dbReference type="SAM" id="MobiDB-lite"/>
    </source>
</evidence>
<feature type="compositionally biased region" description="Polar residues" evidence="2">
    <location>
        <begin position="488"/>
        <end position="513"/>
    </location>
</feature>
<reference evidence="3" key="1">
    <citation type="submission" date="2021-01" db="EMBL/GenBank/DDBJ databases">
        <title>Adiantum capillus-veneris genome.</title>
        <authorList>
            <person name="Fang Y."/>
            <person name="Liao Q."/>
        </authorList>
    </citation>
    <scope>NUCLEOTIDE SEQUENCE</scope>
    <source>
        <strain evidence="3">H3</strain>
        <tissue evidence="3">Leaf</tissue>
    </source>
</reference>
<keyword evidence="1" id="KW-0175">Coiled coil</keyword>
<keyword evidence="4" id="KW-1185">Reference proteome</keyword>
<dbReference type="EMBL" id="JABFUD020000012">
    <property type="protein sequence ID" value="KAI5072892.1"/>
    <property type="molecule type" value="Genomic_DNA"/>
</dbReference>
<dbReference type="Proteomes" id="UP000886520">
    <property type="component" value="Chromosome 12"/>
</dbReference>
<gene>
    <name evidence="3" type="ORF">GOP47_0012998</name>
</gene>
<sequence length="685" mass="75465">MLLPNKDSHFSRPEAYLGTFSSITGSTAMPNVAHSTIMQEQASCASKKSKEISLSTFRESKEKEESEFGQGLTKDDGEVAANEFTGSKLDLNSSLSQVSVQMSSDYGSQAGELKMTTNLVKNVRVQKEGNVLLKTTYDLSKERESADYIDRKHPVSITSDTIESINHSDLKPSTLSLSTDINQKEVQGMKSVSHHHASMQSSKELCQSMAYPKPVNSQDLEQVNDLDRLHQEKPKSTFIEPEDIGFYSNGPHLLVECIHNLSKVLLSTESKTSINALSPSDCLVLESTICMLSHRLFQCSAIEANSCEDSNYQQEQKDFSAMKVSVEAGSLQKASSQFAHILSFKRDFQHEVLQNAPKSTAARSMGGEYQSINLMNDLQVSKEELRVLRGELQILQAELGYERAESNATVSIYKDLWSDAQEALKVSQSEMKEIRTEIAGVKRELTNLKLSGGVQRESETAIDDTRTSFKQENSNTVTSSSHGVVTSDLSRPSTEKGNNSCCGGLSKPSTNHTIVPPKNLENDVAQRLSLLLSRQGLDLNKTYTESCMEWSSGSSTSLELVCNAPGEDEAMPPNEDYLVWSETSYLLNGENGAGCSISNFSCQRRHGCQEEEEDCLYGSAERGPNDGDMDIAELKQGICQEDEIEIICFKPGISDGNSTCLKGEPEWEDVVVNALADNRATREEV</sequence>
<protein>
    <submittedName>
        <fullName evidence="3">Uncharacterized protein</fullName>
    </submittedName>
</protein>
<feature type="region of interest" description="Disordered" evidence="2">
    <location>
        <begin position="457"/>
        <end position="513"/>
    </location>
</feature>
<evidence type="ECO:0000256" key="1">
    <source>
        <dbReference type="SAM" id="Coils"/>
    </source>
</evidence>
<dbReference type="AlphaFoldDB" id="A0A9D4ZG81"/>
<feature type="compositionally biased region" description="Low complexity" evidence="2">
    <location>
        <begin position="474"/>
        <end position="487"/>
    </location>
</feature>
<name>A0A9D4ZG81_ADICA</name>
<feature type="compositionally biased region" description="Basic and acidic residues" evidence="2">
    <location>
        <begin position="457"/>
        <end position="469"/>
    </location>
</feature>
<feature type="coiled-coil region" evidence="1">
    <location>
        <begin position="424"/>
        <end position="451"/>
    </location>
</feature>
<evidence type="ECO:0000313" key="4">
    <source>
        <dbReference type="Proteomes" id="UP000886520"/>
    </source>
</evidence>
<comment type="caution">
    <text evidence="3">The sequence shown here is derived from an EMBL/GenBank/DDBJ whole genome shotgun (WGS) entry which is preliminary data.</text>
</comment>
<evidence type="ECO:0000313" key="3">
    <source>
        <dbReference type="EMBL" id="KAI5072892.1"/>
    </source>
</evidence>